<protein>
    <submittedName>
        <fullName evidence="4">GNAT family N-acetyltransferase</fullName>
    </submittedName>
</protein>
<dbReference type="InterPro" id="IPR000182">
    <property type="entry name" value="GNAT_dom"/>
</dbReference>
<dbReference type="SUPFAM" id="SSF55729">
    <property type="entry name" value="Acyl-CoA N-acyltransferases (Nat)"/>
    <property type="match status" value="2"/>
</dbReference>
<dbReference type="OrthoDB" id="4119890at2"/>
<keyword evidence="2" id="KW-0012">Acyltransferase</keyword>
<evidence type="ECO:0000256" key="1">
    <source>
        <dbReference type="ARBA" id="ARBA00022679"/>
    </source>
</evidence>
<dbReference type="Proteomes" id="UP000282515">
    <property type="component" value="Unassembled WGS sequence"/>
</dbReference>
<comment type="caution">
    <text evidence="4">The sequence shown here is derived from an EMBL/GenBank/DDBJ whole genome shotgun (WGS) entry which is preliminary data.</text>
</comment>
<dbReference type="InterPro" id="IPR050680">
    <property type="entry name" value="YpeA/RimI_acetyltransf"/>
</dbReference>
<keyword evidence="1 4" id="KW-0808">Transferase</keyword>
<organism evidence="4 5">
    <name type="scientific">Aeromicrobium phragmitis</name>
    <dbReference type="NCBI Taxonomy" id="2478914"/>
    <lineage>
        <taxon>Bacteria</taxon>
        <taxon>Bacillati</taxon>
        <taxon>Actinomycetota</taxon>
        <taxon>Actinomycetes</taxon>
        <taxon>Propionibacteriales</taxon>
        <taxon>Nocardioidaceae</taxon>
        <taxon>Aeromicrobium</taxon>
    </lineage>
</organism>
<evidence type="ECO:0000313" key="4">
    <source>
        <dbReference type="EMBL" id="RLV56532.1"/>
    </source>
</evidence>
<feature type="domain" description="N-acetyltransferase" evidence="3">
    <location>
        <begin position="182"/>
        <end position="324"/>
    </location>
</feature>
<dbReference type="CDD" id="cd04301">
    <property type="entry name" value="NAT_SF"/>
    <property type="match status" value="1"/>
</dbReference>
<dbReference type="Pfam" id="PF13508">
    <property type="entry name" value="Acetyltransf_7"/>
    <property type="match status" value="1"/>
</dbReference>
<keyword evidence="5" id="KW-1185">Reference proteome</keyword>
<evidence type="ECO:0000313" key="5">
    <source>
        <dbReference type="Proteomes" id="UP000282515"/>
    </source>
</evidence>
<dbReference type="EMBL" id="RDBF01000003">
    <property type="protein sequence ID" value="RLV56532.1"/>
    <property type="molecule type" value="Genomic_DNA"/>
</dbReference>
<dbReference type="PROSITE" id="PS51186">
    <property type="entry name" value="GNAT"/>
    <property type="match status" value="2"/>
</dbReference>
<dbReference type="PANTHER" id="PTHR43420">
    <property type="entry name" value="ACETYLTRANSFERASE"/>
    <property type="match status" value="1"/>
</dbReference>
<feature type="domain" description="N-acetyltransferase" evidence="3">
    <location>
        <begin position="2"/>
        <end position="154"/>
    </location>
</feature>
<proteinExistence type="predicted"/>
<dbReference type="InterPro" id="IPR016181">
    <property type="entry name" value="Acyl_CoA_acyltransferase"/>
</dbReference>
<accession>A0A3L8PR89</accession>
<evidence type="ECO:0000259" key="3">
    <source>
        <dbReference type="PROSITE" id="PS51186"/>
    </source>
</evidence>
<sequence>MVTITALDVADDDVYAGFHALYARSIDTQLDPPWEFRELRLKLAGDEYGEALVLVAVDAGEPVGGAWAELPLKDNVQNAFATIFVAPEHRRRGIGSALWRELSPALRDRGRTIVAGEAVRRVDETESGSARFAENLGFRVDLVNAVRELPLPAEPPAAPARDGYRLVAWRGLAPEQWREEYAHLRSLITQEAPLGDVPWENEYWDAARLELEARQWQESGRAAQIVAAVSPHGALVGHTQLIVPDASDEVYQWDTLVLADHRGHGLGLSLKAAAMREAADLLDGRRRITTWNAASNVPMIAVNEALGYRLIGYATEYAIDLPRS</sequence>
<dbReference type="AlphaFoldDB" id="A0A3L8PR89"/>
<name>A0A3L8PR89_9ACTN</name>
<evidence type="ECO:0000256" key="2">
    <source>
        <dbReference type="ARBA" id="ARBA00023315"/>
    </source>
</evidence>
<reference evidence="4 5" key="1">
    <citation type="submission" date="2018-10" db="EMBL/GenBank/DDBJ databases">
        <title>Aeromicrobium sp. 9W16Y-2 whole genome shotgun sequence.</title>
        <authorList>
            <person name="Li F."/>
        </authorList>
    </citation>
    <scope>NUCLEOTIDE SEQUENCE [LARGE SCALE GENOMIC DNA]</scope>
    <source>
        <strain evidence="4 5">9W16Y-2</strain>
    </source>
</reference>
<dbReference type="GO" id="GO:0016747">
    <property type="term" value="F:acyltransferase activity, transferring groups other than amino-acyl groups"/>
    <property type="evidence" value="ECO:0007669"/>
    <property type="project" value="InterPro"/>
</dbReference>
<dbReference type="Gene3D" id="3.40.630.30">
    <property type="match status" value="1"/>
</dbReference>
<dbReference type="RefSeq" id="WP_121793537.1">
    <property type="nucleotide sequence ID" value="NZ_RDBF01000003.1"/>
</dbReference>
<gene>
    <name evidence="4" type="ORF">D9V41_05505</name>
</gene>
<dbReference type="Pfam" id="PF00583">
    <property type="entry name" value="Acetyltransf_1"/>
    <property type="match status" value="1"/>
</dbReference>